<dbReference type="PROSITE" id="PS00455">
    <property type="entry name" value="AMP_BINDING"/>
    <property type="match status" value="1"/>
</dbReference>
<evidence type="ECO:0000313" key="7">
    <source>
        <dbReference type="Proteomes" id="UP000675881"/>
    </source>
</evidence>
<feature type="compositionally biased region" description="Low complexity" evidence="3">
    <location>
        <begin position="540"/>
        <end position="557"/>
    </location>
</feature>
<name>A0A7R8H667_LEPSM</name>
<dbReference type="InterPro" id="IPR042099">
    <property type="entry name" value="ANL_N_sf"/>
</dbReference>
<evidence type="ECO:0000259" key="4">
    <source>
        <dbReference type="Pfam" id="PF00501"/>
    </source>
</evidence>
<dbReference type="EC" id="6.2.1.-" evidence="6"/>
<feature type="compositionally biased region" description="Low complexity" evidence="3">
    <location>
        <begin position="853"/>
        <end position="865"/>
    </location>
</feature>
<feature type="compositionally biased region" description="Polar residues" evidence="3">
    <location>
        <begin position="526"/>
        <end position="535"/>
    </location>
</feature>
<protein>
    <submittedName>
        <fullName evidence="6">ACSF3</fullName>
        <ecNumber evidence="6">6.2.1.-</ecNumber>
    </submittedName>
</protein>
<feature type="domain" description="AMP-binding enzyme C-terminal" evidence="5">
    <location>
        <begin position="345"/>
        <end position="420"/>
    </location>
</feature>
<feature type="domain" description="AMP-dependent synthetase/ligase" evidence="4">
    <location>
        <begin position="54"/>
        <end position="292"/>
    </location>
</feature>
<dbReference type="AlphaFoldDB" id="A0A7R8H667"/>
<feature type="region of interest" description="Disordered" evidence="3">
    <location>
        <begin position="513"/>
        <end position="563"/>
    </location>
</feature>
<gene>
    <name evidence="6" type="ORF">LSAA_8105</name>
</gene>
<proteinExistence type="inferred from homology"/>
<feature type="coiled-coil region" evidence="2">
    <location>
        <begin position="748"/>
        <end position="782"/>
    </location>
</feature>
<evidence type="ECO:0000313" key="6">
    <source>
        <dbReference type="EMBL" id="CAF2894009.1"/>
    </source>
</evidence>
<dbReference type="Gene3D" id="3.30.300.30">
    <property type="match status" value="1"/>
</dbReference>
<dbReference type="GO" id="GO:0006631">
    <property type="term" value="P:fatty acid metabolic process"/>
    <property type="evidence" value="ECO:0007669"/>
    <property type="project" value="TreeGrafter"/>
</dbReference>
<organism evidence="6 7">
    <name type="scientific">Lepeophtheirus salmonis</name>
    <name type="common">Salmon louse</name>
    <name type="synonym">Caligus salmonis</name>
    <dbReference type="NCBI Taxonomy" id="72036"/>
    <lineage>
        <taxon>Eukaryota</taxon>
        <taxon>Metazoa</taxon>
        <taxon>Ecdysozoa</taxon>
        <taxon>Arthropoda</taxon>
        <taxon>Crustacea</taxon>
        <taxon>Multicrustacea</taxon>
        <taxon>Hexanauplia</taxon>
        <taxon>Copepoda</taxon>
        <taxon>Siphonostomatoida</taxon>
        <taxon>Caligidae</taxon>
        <taxon>Lepeophtheirus</taxon>
    </lineage>
</organism>
<evidence type="ECO:0000259" key="5">
    <source>
        <dbReference type="Pfam" id="PF13193"/>
    </source>
</evidence>
<dbReference type="OrthoDB" id="2962993at2759"/>
<dbReference type="PANTHER" id="PTHR43201:SF8">
    <property type="entry name" value="ACYL-COA SYNTHETASE FAMILY MEMBER 3"/>
    <property type="match status" value="1"/>
</dbReference>
<dbReference type="Gene3D" id="3.40.50.12780">
    <property type="entry name" value="N-terminal domain of ligase-like"/>
    <property type="match status" value="1"/>
</dbReference>
<dbReference type="EMBL" id="HG994582">
    <property type="protein sequence ID" value="CAF2894009.1"/>
    <property type="molecule type" value="Genomic_DNA"/>
</dbReference>
<dbReference type="SUPFAM" id="SSF56801">
    <property type="entry name" value="Acetyl-CoA synthetase-like"/>
    <property type="match status" value="1"/>
</dbReference>
<feature type="region of interest" description="Disordered" evidence="3">
    <location>
        <begin position="828"/>
        <end position="876"/>
    </location>
</feature>
<dbReference type="Proteomes" id="UP000675881">
    <property type="component" value="Chromosome 3"/>
</dbReference>
<feature type="coiled-coil region" evidence="2">
    <location>
        <begin position="623"/>
        <end position="650"/>
    </location>
</feature>
<dbReference type="Pfam" id="PF00501">
    <property type="entry name" value="AMP-binding"/>
    <property type="match status" value="1"/>
</dbReference>
<sequence length="876" mass="99733">MIGSRLSNLRRFYHYFRGGNRIAISDGQGSLSFNDLYRDSSILAKAISSGTIKEAPPPNDPNDGALILYTSGTSGSPKGVWITHRNIEAQVSGMIKFWAWTSDDHILHVLPLYHLHGLINCLLVPLSIGARVKMLPGFDAKKVWSSYLTNSSMNISVFMGVPTIYSLLTKEYELDKRNKTEIHDMLRSTYRLMVCGSASLPEPLLRKWQTISGHILLERYGMTEIGMGLGNSLEEDKRLPGFVGTPFPNVEARIMSEEGSVLAYSNDVEFSYLSDKSGELQIRGPSVFSFYYGNEKATKESFDPNGDWFLTGDTASMNSRGVFKILGRTSADIIKSGGFKLSALEIEREYLSYPDISEIAVVGLEDEIFGEIVAAIIVPNKGYYLNSDILRGFGYKKLPPYSVPRQFMLVNSIDKNHMGKINKKELKKMDSPPDPLKESDILSDEQNTDTLNWSISNITAASDLKHDIIDSHIWCTPARLDSINSFVKLSFEEAAEEDETECTNNTSRRFKEFHQLKSKSPRKHNSTSSDYGSGRTSDRSTTILQTSSSSSNNTTITPFPPKRNIYQTNSILREERRMENEMKELKVSNESLILKLSRSEILLREKDSFIQRLEEQCKELGEVTTLKAENDELEKKISVYEMELEKALALASDFKGKIEEDETHRDKMLEEFVSERTLNSQQLTEERNRVVELTKDKNSLLNEMKTKYFLFKKEISDLQSHRGKFQIERRNENKTETHVHEFYQKQMESILAEKLQQLRSYIEELEKNMREENKKIIADIRQEQRSQVSSLKEKYTNELRKLVAGFDSERQSFRSSLDAARQEADALRDQIRSRPSHESSSLPQNNCIDDTSHSSALPSSYSSSSRALLHKIQPNS</sequence>
<dbReference type="InterPro" id="IPR045851">
    <property type="entry name" value="AMP-bd_C_sf"/>
</dbReference>
<reference evidence="6" key="1">
    <citation type="submission" date="2021-02" db="EMBL/GenBank/DDBJ databases">
        <authorList>
            <person name="Bekaert M."/>
        </authorList>
    </citation>
    <scope>NUCLEOTIDE SEQUENCE</scope>
    <source>
        <strain evidence="6">IoA-00</strain>
    </source>
</reference>
<dbReference type="GO" id="GO:0031956">
    <property type="term" value="F:medium-chain fatty acid-CoA ligase activity"/>
    <property type="evidence" value="ECO:0007669"/>
    <property type="project" value="TreeGrafter"/>
</dbReference>
<dbReference type="PANTHER" id="PTHR43201">
    <property type="entry name" value="ACYL-COA SYNTHETASE"/>
    <property type="match status" value="1"/>
</dbReference>
<dbReference type="Pfam" id="PF13193">
    <property type="entry name" value="AMP-binding_C"/>
    <property type="match status" value="1"/>
</dbReference>
<feature type="compositionally biased region" description="Basic and acidic residues" evidence="3">
    <location>
        <begin position="828"/>
        <end position="837"/>
    </location>
</feature>
<feature type="compositionally biased region" description="Polar residues" evidence="3">
    <location>
        <begin position="838"/>
        <end position="849"/>
    </location>
</feature>
<keyword evidence="2" id="KW-0175">Coiled coil</keyword>
<evidence type="ECO:0000256" key="2">
    <source>
        <dbReference type="SAM" id="Coils"/>
    </source>
</evidence>
<comment type="similarity">
    <text evidence="1">Belongs to the ATP-dependent AMP-binding enzyme family.</text>
</comment>
<dbReference type="InterPro" id="IPR000873">
    <property type="entry name" value="AMP-dep_synth/lig_dom"/>
</dbReference>
<evidence type="ECO:0000256" key="3">
    <source>
        <dbReference type="SAM" id="MobiDB-lite"/>
    </source>
</evidence>
<keyword evidence="7" id="KW-1185">Reference proteome</keyword>
<evidence type="ECO:0000256" key="1">
    <source>
        <dbReference type="ARBA" id="ARBA00006432"/>
    </source>
</evidence>
<dbReference type="InterPro" id="IPR020845">
    <property type="entry name" value="AMP-binding_CS"/>
</dbReference>
<dbReference type="InterPro" id="IPR025110">
    <property type="entry name" value="AMP-bd_C"/>
</dbReference>
<feature type="compositionally biased region" description="Basic residues" evidence="3">
    <location>
        <begin position="516"/>
        <end position="525"/>
    </location>
</feature>
<keyword evidence="6" id="KW-0436">Ligase</keyword>
<accession>A0A7R8H667</accession>